<dbReference type="GO" id="GO:0000055">
    <property type="term" value="P:ribosomal large subunit export from nucleus"/>
    <property type="evidence" value="ECO:0007669"/>
    <property type="project" value="TreeGrafter"/>
</dbReference>
<dbReference type="GO" id="GO:0000027">
    <property type="term" value="P:ribosomal large subunit assembly"/>
    <property type="evidence" value="ECO:0007669"/>
    <property type="project" value="TreeGrafter"/>
</dbReference>
<dbReference type="STRING" id="1037660.A0A066W9S4"/>
<reference evidence="5 6" key="1">
    <citation type="submission" date="2014-05" db="EMBL/GenBank/DDBJ databases">
        <title>Draft genome sequence of a rare smut relative, Tilletiaria anomala UBC 951.</title>
        <authorList>
            <consortium name="DOE Joint Genome Institute"/>
            <person name="Toome M."/>
            <person name="Kuo A."/>
            <person name="Henrissat B."/>
            <person name="Lipzen A."/>
            <person name="Tritt A."/>
            <person name="Yoshinaga Y."/>
            <person name="Zane M."/>
            <person name="Barry K."/>
            <person name="Grigoriev I.V."/>
            <person name="Spatafora J.W."/>
            <person name="Aimea M.C."/>
        </authorList>
    </citation>
    <scope>NUCLEOTIDE SEQUENCE [LARGE SCALE GENOMIC DNA]</scope>
    <source>
        <strain evidence="5 6">UBC 951</strain>
    </source>
</reference>
<dbReference type="PANTHER" id="PTHR48103:SF2">
    <property type="entry name" value="MIDASIN"/>
    <property type="match status" value="1"/>
</dbReference>
<organism evidence="5 6">
    <name type="scientific">Tilletiaria anomala (strain ATCC 24038 / CBS 436.72 / UBC 951)</name>
    <dbReference type="NCBI Taxonomy" id="1037660"/>
    <lineage>
        <taxon>Eukaryota</taxon>
        <taxon>Fungi</taxon>
        <taxon>Dikarya</taxon>
        <taxon>Basidiomycota</taxon>
        <taxon>Ustilaginomycotina</taxon>
        <taxon>Exobasidiomycetes</taxon>
        <taxon>Georgefischeriales</taxon>
        <taxon>Tilletiariaceae</taxon>
        <taxon>Tilletiaria</taxon>
    </lineage>
</organism>
<evidence type="ECO:0000313" key="6">
    <source>
        <dbReference type="Proteomes" id="UP000027361"/>
    </source>
</evidence>
<feature type="domain" description="VWFA" evidence="4">
    <location>
        <begin position="105"/>
        <end position="323"/>
    </location>
</feature>
<dbReference type="OrthoDB" id="5186at2759"/>
<dbReference type="InterPro" id="IPR002035">
    <property type="entry name" value="VWF_A"/>
</dbReference>
<evidence type="ECO:0000313" key="5">
    <source>
        <dbReference type="EMBL" id="KDN47530.1"/>
    </source>
</evidence>
<dbReference type="InterPro" id="IPR036465">
    <property type="entry name" value="vWFA_dom_sf"/>
</dbReference>
<comment type="caution">
    <text evidence="5">The sequence shown here is derived from an EMBL/GenBank/DDBJ whole genome shotgun (WGS) entry which is preliminary data.</text>
</comment>
<name>A0A066W9S4_TILAU</name>
<dbReference type="GO" id="GO:0030687">
    <property type="term" value="C:preribosome, large subunit precursor"/>
    <property type="evidence" value="ECO:0007669"/>
    <property type="project" value="TreeGrafter"/>
</dbReference>
<keyword evidence="1" id="KW-0547">Nucleotide-binding</keyword>
<dbReference type="PROSITE" id="PS50234">
    <property type="entry name" value="VWFA"/>
    <property type="match status" value="1"/>
</dbReference>
<proteinExistence type="predicted"/>
<evidence type="ECO:0000259" key="4">
    <source>
        <dbReference type="PROSITE" id="PS50234"/>
    </source>
</evidence>
<dbReference type="PANTHER" id="PTHR48103">
    <property type="entry name" value="MIDASIN-RELATED"/>
    <property type="match status" value="1"/>
</dbReference>
<protein>
    <recommendedName>
        <fullName evidence="4">VWFA domain-containing protein</fullName>
    </recommendedName>
</protein>
<gene>
    <name evidence="5" type="ORF">K437DRAFT_223035</name>
</gene>
<dbReference type="RefSeq" id="XP_013243867.1">
    <property type="nucleotide sequence ID" value="XM_013388413.1"/>
</dbReference>
<dbReference type="EMBL" id="JMSN01000029">
    <property type="protein sequence ID" value="KDN47530.1"/>
    <property type="molecule type" value="Genomic_DNA"/>
</dbReference>
<dbReference type="GO" id="GO:0005634">
    <property type="term" value="C:nucleus"/>
    <property type="evidence" value="ECO:0007669"/>
    <property type="project" value="TreeGrafter"/>
</dbReference>
<keyword evidence="6" id="KW-1185">Reference proteome</keyword>
<dbReference type="OMA" id="EYQIMVA"/>
<accession>A0A066W9S4</accession>
<keyword evidence="2" id="KW-0067">ATP-binding</keyword>
<dbReference type="SUPFAM" id="SSF53300">
    <property type="entry name" value="vWA-like"/>
    <property type="match status" value="1"/>
</dbReference>
<dbReference type="InParanoid" id="A0A066W9S4"/>
<sequence>MLEDEENLDLDLQSRYAQFREATQPALDGAADLWQSYTARTSDLAFQLCEQLRLILSPTHATRMKGDYRTGKRLNMRQIIPFIASDFAKDKIWLRRTKPSARRYQVLLSIDDSKSMAHSRTAHLAMQTVTLLSSALTKLEVGDISICRFGRHMDILHGFGEQSFSRHDGARMISSMSFGQRSTDVLKLLQSSLSYLADARSNQSTSGTGELWQLQIIVSDGMCEDHDRLRCLLRQANENRVVVVFVILDALNDPAPAGAAESASQPQQQQRSSILSMNRVSYQSDSQGKMELKMERYLDTFPFDNFVIVRDVQSLPDVLSATLRQWAERVNAA</sequence>
<evidence type="ECO:0000256" key="1">
    <source>
        <dbReference type="ARBA" id="ARBA00022741"/>
    </source>
</evidence>
<dbReference type="Proteomes" id="UP000027361">
    <property type="component" value="Unassembled WGS sequence"/>
</dbReference>
<feature type="region of interest" description="Disordered" evidence="3">
    <location>
        <begin position="257"/>
        <end position="276"/>
    </location>
</feature>
<dbReference type="AlphaFoldDB" id="A0A066W9S4"/>
<dbReference type="HOGENOM" id="CLU_004483_0_0_1"/>
<evidence type="ECO:0000256" key="2">
    <source>
        <dbReference type="ARBA" id="ARBA00022840"/>
    </source>
</evidence>
<dbReference type="GO" id="GO:0005524">
    <property type="term" value="F:ATP binding"/>
    <property type="evidence" value="ECO:0007669"/>
    <property type="project" value="UniProtKB-KW"/>
</dbReference>
<evidence type="ECO:0000256" key="3">
    <source>
        <dbReference type="SAM" id="MobiDB-lite"/>
    </source>
</evidence>
<dbReference type="GeneID" id="25262399"/>